<evidence type="ECO:0000313" key="3">
    <source>
        <dbReference type="Proteomes" id="UP001383192"/>
    </source>
</evidence>
<keyword evidence="3" id="KW-1185">Reference proteome</keyword>
<evidence type="ECO:0000256" key="1">
    <source>
        <dbReference type="SAM" id="MobiDB-lite"/>
    </source>
</evidence>
<feature type="region of interest" description="Disordered" evidence="1">
    <location>
        <begin position="392"/>
        <end position="421"/>
    </location>
</feature>
<gene>
    <name evidence="2" type="ORF">VNI00_015663</name>
</gene>
<organism evidence="2 3">
    <name type="scientific">Paramarasmius palmivorus</name>
    <dbReference type="NCBI Taxonomy" id="297713"/>
    <lineage>
        <taxon>Eukaryota</taxon>
        <taxon>Fungi</taxon>
        <taxon>Dikarya</taxon>
        <taxon>Basidiomycota</taxon>
        <taxon>Agaricomycotina</taxon>
        <taxon>Agaricomycetes</taxon>
        <taxon>Agaricomycetidae</taxon>
        <taxon>Agaricales</taxon>
        <taxon>Marasmiineae</taxon>
        <taxon>Marasmiaceae</taxon>
        <taxon>Paramarasmius</taxon>
    </lineage>
</organism>
<comment type="caution">
    <text evidence="2">The sequence shown here is derived from an EMBL/GenBank/DDBJ whole genome shotgun (WGS) entry which is preliminary data.</text>
</comment>
<accession>A0AAW0BMH5</accession>
<evidence type="ECO:0000313" key="2">
    <source>
        <dbReference type="EMBL" id="KAK7026428.1"/>
    </source>
</evidence>
<sequence>MPFLSSFTSLNPTTDHILSNGTSQKRKSLTVTTEKPTKRARGRFSSIFALGSLVGVGISSVQGNGESRSQPIPIPSTPKGPRSMPISPSVPKSPPICTISLENATSRGPLESLDTNVNVIPFPSSPSATISPPSSPTKHSRSRSNHLLLRKSSPLKTRHPSKGHKRHRSCTSVSEIIGNVPGQSYERPTSPVTVPYDGTDDDDDQVVIDLPSFMGLDLPSPSASHIRRRGDVKLVAMVKRSILAGVRETSYAALRANVSSSVDSSCTLVSSTSSSGSVTYDFLEDLSQDTLHDRQDMMDQDRILIHRLNAYLHEWGWREKRVLPEFPTFRACAEIDLETEEDKENKNSMPSQHQAFVAALAGGGDVFGDDDAMMDVDMDMDMDDLPVVRIAKSSERSSTPPPPSFPERRPSPPPPAPPRVERTLGLDQLVATLTLRHRDRLGAHKGGWKAERKMGSGLRIEL</sequence>
<feature type="region of interest" description="Disordered" evidence="1">
    <location>
        <begin position="124"/>
        <end position="169"/>
    </location>
</feature>
<feature type="compositionally biased region" description="Pro residues" evidence="1">
    <location>
        <begin position="399"/>
        <end position="418"/>
    </location>
</feature>
<feature type="region of interest" description="Disordered" evidence="1">
    <location>
        <begin position="1"/>
        <end position="29"/>
    </location>
</feature>
<dbReference type="EMBL" id="JAYKXP010000105">
    <property type="protein sequence ID" value="KAK7026428.1"/>
    <property type="molecule type" value="Genomic_DNA"/>
</dbReference>
<proteinExistence type="predicted"/>
<protein>
    <recommendedName>
        <fullName evidence="4">SWIRM domain-containing protein</fullName>
    </recommendedName>
</protein>
<evidence type="ECO:0008006" key="4">
    <source>
        <dbReference type="Google" id="ProtNLM"/>
    </source>
</evidence>
<reference evidence="2 3" key="1">
    <citation type="submission" date="2024-01" db="EMBL/GenBank/DDBJ databases">
        <title>A draft genome for a cacao thread blight-causing isolate of Paramarasmius palmivorus.</title>
        <authorList>
            <person name="Baruah I.K."/>
            <person name="Bukari Y."/>
            <person name="Amoako-Attah I."/>
            <person name="Meinhardt L.W."/>
            <person name="Bailey B.A."/>
            <person name="Cohen S.P."/>
        </authorList>
    </citation>
    <scope>NUCLEOTIDE SEQUENCE [LARGE SCALE GENOMIC DNA]</scope>
    <source>
        <strain evidence="2 3">GH-12</strain>
    </source>
</reference>
<name>A0AAW0BMH5_9AGAR</name>
<dbReference type="Proteomes" id="UP001383192">
    <property type="component" value="Unassembled WGS sequence"/>
</dbReference>
<feature type="compositionally biased region" description="Basic residues" evidence="1">
    <location>
        <begin position="156"/>
        <end position="169"/>
    </location>
</feature>
<feature type="compositionally biased region" description="Polar residues" evidence="1">
    <location>
        <begin position="61"/>
        <end position="70"/>
    </location>
</feature>
<dbReference type="AlphaFoldDB" id="A0AAW0BMH5"/>
<feature type="region of interest" description="Disordered" evidence="1">
    <location>
        <begin position="61"/>
        <end position="92"/>
    </location>
</feature>